<dbReference type="AlphaFoldDB" id="A0AAV2AHR6"/>
<name>A0AAV2AHR6_9ARAC</name>
<proteinExistence type="predicted"/>
<evidence type="ECO:0000313" key="1">
    <source>
        <dbReference type="EMBL" id="CAL1283483.1"/>
    </source>
</evidence>
<dbReference type="Proteomes" id="UP001497382">
    <property type="component" value="Unassembled WGS sequence"/>
</dbReference>
<gene>
    <name evidence="1" type="ORF">LARSCL_LOCUS12629</name>
</gene>
<organism evidence="1 2">
    <name type="scientific">Larinioides sclopetarius</name>
    <dbReference type="NCBI Taxonomy" id="280406"/>
    <lineage>
        <taxon>Eukaryota</taxon>
        <taxon>Metazoa</taxon>
        <taxon>Ecdysozoa</taxon>
        <taxon>Arthropoda</taxon>
        <taxon>Chelicerata</taxon>
        <taxon>Arachnida</taxon>
        <taxon>Araneae</taxon>
        <taxon>Araneomorphae</taxon>
        <taxon>Entelegynae</taxon>
        <taxon>Araneoidea</taxon>
        <taxon>Araneidae</taxon>
        <taxon>Larinioides</taxon>
    </lineage>
</organism>
<protein>
    <submittedName>
        <fullName evidence="1">Uncharacterized protein</fullName>
    </submittedName>
</protein>
<evidence type="ECO:0000313" key="2">
    <source>
        <dbReference type="Proteomes" id="UP001497382"/>
    </source>
</evidence>
<dbReference type="EMBL" id="CAXIEN010000168">
    <property type="protein sequence ID" value="CAL1283483.1"/>
    <property type="molecule type" value="Genomic_DNA"/>
</dbReference>
<keyword evidence="2" id="KW-1185">Reference proteome</keyword>
<sequence length="18" mass="1994">MVPEQAYETQAPDSGSKR</sequence>
<accession>A0AAV2AHR6</accession>
<reference evidence="1 2" key="1">
    <citation type="submission" date="2024-04" db="EMBL/GenBank/DDBJ databases">
        <authorList>
            <person name="Rising A."/>
            <person name="Reimegard J."/>
            <person name="Sonavane S."/>
            <person name="Akerstrom W."/>
            <person name="Nylinder S."/>
            <person name="Hedman E."/>
            <person name="Kallberg Y."/>
        </authorList>
    </citation>
    <scope>NUCLEOTIDE SEQUENCE [LARGE SCALE GENOMIC DNA]</scope>
</reference>
<comment type="caution">
    <text evidence="1">The sequence shown here is derived from an EMBL/GenBank/DDBJ whole genome shotgun (WGS) entry which is preliminary data.</text>
</comment>